<organism evidence="4 5">
    <name type="scientific">Sporomusa ovata</name>
    <dbReference type="NCBI Taxonomy" id="2378"/>
    <lineage>
        <taxon>Bacteria</taxon>
        <taxon>Bacillati</taxon>
        <taxon>Bacillota</taxon>
        <taxon>Negativicutes</taxon>
        <taxon>Selenomonadales</taxon>
        <taxon>Sporomusaceae</taxon>
        <taxon>Sporomusa</taxon>
    </lineage>
</organism>
<dbReference type="InterPro" id="IPR052955">
    <property type="entry name" value="UPF0703_membrane_permease"/>
</dbReference>
<dbReference type="InterPro" id="IPR048493">
    <property type="entry name" value="DUF1980_N"/>
</dbReference>
<accession>A0A0U1KRS7</accession>
<dbReference type="InterPro" id="IPR048447">
    <property type="entry name" value="DUF1980_C"/>
</dbReference>
<evidence type="ECO:0000259" key="2">
    <source>
        <dbReference type="Pfam" id="PF09323"/>
    </source>
</evidence>
<keyword evidence="1" id="KW-0472">Membrane</keyword>
<evidence type="ECO:0008006" key="6">
    <source>
        <dbReference type="Google" id="ProtNLM"/>
    </source>
</evidence>
<evidence type="ECO:0000256" key="1">
    <source>
        <dbReference type="SAM" id="Phobius"/>
    </source>
</evidence>
<name>A0A0U1KRS7_9FIRM</name>
<feature type="domain" description="DUF1980" evidence="3">
    <location>
        <begin position="129"/>
        <end position="248"/>
    </location>
</feature>
<reference evidence="5" key="1">
    <citation type="submission" date="2015-03" db="EMBL/GenBank/DDBJ databases">
        <authorList>
            <person name="Nijsse Bart"/>
        </authorList>
    </citation>
    <scope>NUCLEOTIDE SEQUENCE [LARGE SCALE GENOMIC DNA]</scope>
</reference>
<protein>
    <recommendedName>
        <fullName evidence="6">TIGR03943 family protein</fullName>
    </recommendedName>
</protein>
<evidence type="ECO:0000313" key="4">
    <source>
        <dbReference type="EMBL" id="CQR70136.1"/>
    </source>
</evidence>
<dbReference type="EMBL" id="CTRP01000002">
    <property type="protein sequence ID" value="CQR70136.1"/>
    <property type="molecule type" value="Genomic_DNA"/>
</dbReference>
<evidence type="ECO:0000313" key="5">
    <source>
        <dbReference type="Proteomes" id="UP000049855"/>
    </source>
</evidence>
<dbReference type="InterPro" id="IPR015402">
    <property type="entry name" value="DUF1980"/>
</dbReference>
<dbReference type="RefSeq" id="WP_021170764.1">
    <property type="nucleotide sequence ID" value="NZ_CTRP01000002.1"/>
</dbReference>
<proteinExistence type="predicted"/>
<dbReference type="AlphaFoldDB" id="A0A0U1KRS7"/>
<dbReference type="PANTHER" id="PTHR40047">
    <property type="entry name" value="UPF0703 PROTEIN YCGQ"/>
    <property type="match status" value="1"/>
</dbReference>
<keyword evidence="5" id="KW-1185">Reference proteome</keyword>
<dbReference type="NCBIfam" id="TIGR03943">
    <property type="entry name" value="TIGR03943 family putative permease subunit"/>
    <property type="match status" value="1"/>
</dbReference>
<gene>
    <name evidence="4" type="ORF">SpAn4DRAFT_4648</name>
</gene>
<dbReference type="Pfam" id="PF21537">
    <property type="entry name" value="DUF1980_C"/>
    <property type="match status" value="1"/>
</dbReference>
<sequence>MYIKLSGQNLLKLLVLMGFSLLFYITLTTPGLSQVIHPQFIWNAKLGFTLLVVLTIIQMFKTLDWRHNITCGCHHKTGQLAYIVFVGTLILGLLVPISPLGSATASQKGVKFMQADTSVPVSLPILPADSQPELEITAENHVKYITAFYENNTAFIGKNISLKGFVYRPDQTPARHFFVARFEISCCAADAVPSGLFIEWDDSQSIKSDSWVEIHGKLATFTYLGNKLPVVKATQVIPIKPLATPYVYVNN</sequence>
<feature type="transmembrane region" description="Helical" evidence="1">
    <location>
        <begin position="40"/>
        <end position="60"/>
    </location>
</feature>
<dbReference type="PANTHER" id="PTHR40047:SF1">
    <property type="entry name" value="UPF0703 PROTEIN YCGQ"/>
    <property type="match status" value="1"/>
</dbReference>
<feature type="transmembrane region" description="Helical" evidence="1">
    <location>
        <begin position="80"/>
        <end position="101"/>
    </location>
</feature>
<feature type="transmembrane region" description="Helical" evidence="1">
    <location>
        <begin position="9"/>
        <end position="28"/>
    </location>
</feature>
<keyword evidence="1" id="KW-0812">Transmembrane</keyword>
<dbReference type="Pfam" id="PF09323">
    <property type="entry name" value="DUF1980"/>
    <property type="match status" value="1"/>
</dbReference>
<evidence type="ECO:0000259" key="3">
    <source>
        <dbReference type="Pfam" id="PF21537"/>
    </source>
</evidence>
<feature type="domain" description="DUF1980" evidence="2">
    <location>
        <begin position="11"/>
        <end position="110"/>
    </location>
</feature>
<keyword evidence="1" id="KW-1133">Transmembrane helix</keyword>
<dbReference type="Proteomes" id="UP000049855">
    <property type="component" value="Unassembled WGS sequence"/>
</dbReference>